<evidence type="ECO:0000256" key="12">
    <source>
        <dbReference type="SAM" id="SignalP"/>
    </source>
</evidence>
<evidence type="ECO:0000256" key="8">
    <source>
        <dbReference type="ARBA" id="ARBA00023237"/>
    </source>
</evidence>
<evidence type="ECO:0000256" key="3">
    <source>
        <dbReference type="ARBA" id="ARBA00022452"/>
    </source>
</evidence>
<proteinExistence type="inferred from homology"/>
<dbReference type="Proteomes" id="UP000307164">
    <property type="component" value="Unassembled WGS sequence"/>
</dbReference>
<dbReference type="Pfam" id="PF07715">
    <property type="entry name" value="Plug"/>
    <property type="match status" value="1"/>
</dbReference>
<evidence type="ECO:0000313" key="15">
    <source>
        <dbReference type="EMBL" id="TMO66884.1"/>
    </source>
</evidence>
<protein>
    <submittedName>
        <fullName evidence="15">TonB-dependent receptor</fullName>
    </submittedName>
</protein>
<dbReference type="GO" id="GO:0033214">
    <property type="term" value="P:siderophore-iron import into cell"/>
    <property type="evidence" value="ECO:0007669"/>
    <property type="project" value="TreeGrafter"/>
</dbReference>
<dbReference type="Proteomes" id="UP000307217">
    <property type="component" value="Unassembled WGS sequence"/>
</dbReference>
<evidence type="ECO:0000313" key="18">
    <source>
        <dbReference type="Proteomes" id="UP000307217"/>
    </source>
</evidence>
<evidence type="ECO:0000256" key="4">
    <source>
        <dbReference type="ARBA" id="ARBA00022692"/>
    </source>
</evidence>
<comment type="subcellular location">
    <subcellularLocation>
        <location evidence="1 9">Cell outer membrane</location>
        <topology evidence="1 9">Multi-pass membrane protein</topology>
    </subcellularLocation>
</comment>
<evidence type="ECO:0000259" key="13">
    <source>
        <dbReference type="Pfam" id="PF00593"/>
    </source>
</evidence>
<keyword evidence="2 9" id="KW-0813">Transport</keyword>
<keyword evidence="7 9" id="KW-0472">Membrane</keyword>
<dbReference type="SUPFAM" id="SSF56935">
    <property type="entry name" value="Porins"/>
    <property type="match status" value="1"/>
</dbReference>
<feature type="domain" description="TonB-dependent receptor plug" evidence="14">
    <location>
        <begin position="46"/>
        <end position="156"/>
    </location>
</feature>
<dbReference type="Gene3D" id="2.170.130.10">
    <property type="entry name" value="TonB-dependent receptor, plug domain"/>
    <property type="match status" value="1"/>
</dbReference>
<dbReference type="PROSITE" id="PS01156">
    <property type="entry name" value="TONB_DEPENDENT_REC_2"/>
    <property type="match status" value="1"/>
</dbReference>
<feature type="short sequence motif" description="TonB C-terminal box" evidence="10">
    <location>
        <begin position="713"/>
        <end position="730"/>
    </location>
</feature>
<gene>
    <name evidence="15" type="ORF">CWC19_15075</name>
    <name evidence="16" type="ORF">CWC20_05980</name>
</gene>
<dbReference type="OrthoDB" id="9760494at2"/>
<dbReference type="EMBL" id="PNBX01000065">
    <property type="protein sequence ID" value="TMO66884.1"/>
    <property type="molecule type" value="Genomic_DNA"/>
</dbReference>
<keyword evidence="8 9" id="KW-0998">Cell outer membrane</keyword>
<dbReference type="InterPro" id="IPR012910">
    <property type="entry name" value="Plug_dom"/>
</dbReference>
<evidence type="ECO:0000256" key="6">
    <source>
        <dbReference type="ARBA" id="ARBA00023077"/>
    </source>
</evidence>
<dbReference type="InterPro" id="IPR036942">
    <property type="entry name" value="Beta-barrel_TonB_sf"/>
</dbReference>
<keyword evidence="17" id="KW-1185">Reference proteome</keyword>
<dbReference type="GO" id="GO:0009279">
    <property type="term" value="C:cell outer membrane"/>
    <property type="evidence" value="ECO:0007669"/>
    <property type="project" value="UniProtKB-SubCell"/>
</dbReference>
<evidence type="ECO:0000256" key="7">
    <source>
        <dbReference type="ARBA" id="ARBA00023136"/>
    </source>
</evidence>
<dbReference type="RefSeq" id="WP_138592628.1">
    <property type="nucleotide sequence ID" value="NZ_PNBW01000030.1"/>
</dbReference>
<feature type="signal peptide" evidence="12">
    <location>
        <begin position="1"/>
        <end position="25"/>
    </location>
</feature>
<feature type="domain" description="TonB-dependent receptor-like beta-barrel" evidence="13">
    <location>
        <begin position="225"/>
        <end position="700"/>
    </location>
</feature>
<reference evidence="15" key="3">
    <citation type="submission" date="2019-09" db="EMBL/GenBank/DDBJ databases">
        <title>Co-occurence of chitin degradation, pigmentation and bioactivity in marine Pseudoalteromonas.</title>
        <authorList>
            <person name="Sonnenschein E.C."/>
            <person name="Bech P.K."/>
        </authorList>
    </citation>
    <scope>NUCLEOTIDE SEQUENCE</scope>
    <source>
        <strain evidence="15">S3790</strain>
        <strain evidence="17">S3895</strain>
    </source>
</reference>
<dbReference type="PROSITE" id="PS52016">
    <property type="entry name" value="TONB_DEPENDENT_REC_3"/>
    <property type="match status" value="1"/>
</dbReference>
<dbReference type="InterPro" id="IPR037066">
    <property type="entry name" value="Plug_dom_sf"/>
</dbReference>
<feature type="chain" id="PRO_5024326524" evidence="12">
    <location>
        <begin position="26"/>
        <end position="730"/>
    </location>
</feature>
<dbReference type="Pfam" id="PF00593">
    <property type="entry name" value="TonB_dep_Rec_b-barrel"/>
    <property type="match status" value="1"/>
</dbReference>
<dbReference type="InterPro" id="IPR010917">
    <property type="entry name" value="TonB_rcpt_CS"/>
</dbReference>
<name>A0A5S3V649_9GAMM</name>
<comment type="caution">
    <text evidence="15">The sequence shown here is derived from an EMBL/GenBank/DDBJ whole genome shotgun (WGS) entry which is preliminary data.</text>
</comment>
<evidence type="ECO:0000256" key="9">
    <source>
        <dbReference type="PROSITE-ProRule" id="PRU01360"/>
    </source>
</evidence>
<dbReference type="Gene3D" id="2.40.170.20">
    <property type="entry name" value="TonB-dependent receptor, beta-barrel domain"/>
    <property type="match status" value="1"/>
</dbReference>
<dbReference type="EMBL" id="PNBW01000030">
    <property type="protein sequence ID" value="TMO76271.1"/>
    <property type="molecule type" value="Genomic_DNA"/>
</dbReference>
<comment type="similarity">
    <text evidence="9 11">Belongs to the TonB-dependent receptor family.</text>
</comment>
<dbReference type="InterPro" id="IPR000531">
    <property type="entry name" value="Beta-barrel_TonB"/>
</dbReference>
<evidence type="ECO:0000256" key="2">
    <source>
        <dbReference type="ARBA" id="ARBA00022448"/>
    </source>
</evidence>
<evidence type="ECO:0000256" key="11">
    <source>
        <dbReference type="RuleBase" id="RU003357"/>
    </source>
</evidence>
<keyword evidence="5 12" id="KW-0732">Signal</keyword>
<evidence type="ECO:0000313" key="17">
    <source>
        <dbReference type="Proteomes" id="UP000307164"/>
    </source>
</evidence>
<accession>A0A5S3V649</accession>
<dbReference type="AlphaFoldDB" id="A0A5S3V649"/>
<reference evidence="18" key="2">
    <citation type="submission" date="2019-06" db="EMBL/GenBank/DDBJ databases">
        <title>Co-occurence of chitin degradation, pigmentation and bioactivity in marine Pseudoalteromonas.</title>
        <authorList>
            <person name="Sonnenschein E.C."/>
            <person name="Bech P.K."/>
        </authorList>
    </citation>
    <scope>NUCLEOTIDE SEQUENCE [LARGE SCALE GENOMIC DNA]</scope>
    <source>
        <strain evidence="18">S3790</strain>
        <strain evidence="16">S3895</strain>
    </source>
</reference>
<reference evidence="15 18" key="1">
    <citation type="submission" date="2018-01" db="EMBL/GenBank/DDBJ databases">
        <authorList>
            <person name="Paulsen S."/>
            <person name="Gram L.K."/>
        </authorList>
    </citation>
    <scope>NUCLEOTIDE SEQUENCE [LARGE SCALE GENOMIC DNA]</scope>
    <source>
        <strain evidence="15 18">S3790</strain>
        <strain evidence="16">S3895</strain>
    </source>
</reference>
<evidence type="ECO:0000259" key="14">
    <source>
        <dbReference type="Pfam" id="PF07715"/>
    </source>
</evidence>
<keyword evidence="3 9" id="KW-1134">Transmembrane beta strand</keyword>
<dbReference type="InterPro" id="IPR039426">
    <property type="entry name" value="TonB-dep_rcpt-like"/>
</dbReference>
<dbReference type="PANTHER" id="PTHR30442">
    <property type="entry name" value="IRON III DICITRATE TRANSPORT PROTEIN FECA"/>
    <property type="match status" value="1"/>
</dbReference>
<keyword evidence="4 9" id="KW-0812">Transmembrane</keyword>
<evidence type="ECO:0000256" key="1">
    <source>
        <dbReference type="ARBA" id="ARBA00004571"/>
    </source>
</evidence>
<evidence type="ECO:0000313" key="16">
    <source>
        <dbReference type="EMBL" id="TMO76271.1"/>
    </source>
</evidence>
<evidence type="ECO:0000256" key="10">
    <source>
        <dbReference type="PROSITE-ProRule" id="PRU10144"/>
    </source>
</evidence>
<organism evidence="15 18">
    <name type="scientific">Pseudoalteromonas aurantia</name>
    <dbReference type="NCBI Taxonomy" id="43654"/>
    <lineage>
        <taxon>Bacteria</taxon>
        <taxon>Pseudomonadati</taxon>
        <taxon>Pseudomonadota</taxon>
        <taxon>Gammaproteobacteria</taxon>
        <taxon>Alteromonadales</taxon>
        <taxon>Pseudoalteromonadaceae</taxon>
        <taxon>Pseudoalteromonas</taxon>
    </lineage>
</organism>
<dbReference type="PANTHER" id="PTHR30442:SF0">
    <property type="entry name" value="FE(3+) DICITRATE TRANSPORT PROTEIN FECA"/>
    <property type="match status" value="1"/>
</dbReference>
<sequence>MTNSIKLTKSATAVTLALLLPFAHAAEENSDDGLEHITIISHYDKLRTEAGSATLIGEAELEKFEYNDIHRVLASVPGINIREEDGYGLRPNIGFRGVTPERSKKISIMEDGVLIGPSPYSAPAAYYFPILTRMTAVEVFKGPAVIKHGPQTVAGALNLVTRQIPEFSEGGIDLSVGSDGYQKAHGHFGSVVNNVGFLLEGVTLKADGFKKLDGGGNTGFEKNDLLAKFNYKFATQDIDHTVGLKLSYSGEESDETYLGLTDSDFSDNPYRRYAASQPALMDTTHQQVMFSHFADGENFSVATRVYRNDYERAWKKLNSLLNNPVKLQTILRDPDKYELAYAVLSGQLDSVADGFPTQYLNVGTNDRAYYSQGIQVDADFEQSIFGLTHNIATGVRYHEDEIERKHFEETYQMVSGIAQDAMLGIRPATNDIESTKAWSVYIEDKITLDALTLGIGVRGEFMDMHYQDLRDDNLWQDKSTHIWLPSLSGFYQLSEDSGLLFGIHEGFVPSAPKNAASKGLENSINYEFGGRFNDGVTQLEVVSFFNDYKNLTETCGFSNCGNIVGETFSGGEVDVYGLEVQFSQTYPLNLQIEVPYSFVYTYTQSEFKNEFQSGFVQWGYINPGDSLPYLADHQATFNIGVVGGNWKFDVSVKYVGEMKEVAGSGEVLSGVNLPSNVTVDMSASYDFDQYGHVYVKIDNVLDEVEIVSRRPYGARPGKPRQLSVGYKYQF</sequence>
<evidence type="ECO:0000256" key="5">
    <source>
        <dbReference type="ARBA" id="ARBA00022729"/>
    </source>
</evidence>
<keyword evidence="15" id="KW-0675">Receptor</keyword>
<keyword evidence="6 11" id="KW-0798">TonB box</keyword>